<feature type="repeat" description="PPR" evidence="3">
    <location>
        <begin position="64"/>
        <end position="98"/>
    </location>
</feature>
<sequence>MFTALWSTGDKFKALEMILEMISKRIDPDEITYNSLVSCLCRDGMVDEAIELLVDMGRSRIQPTVISYNIVLLGLCKVHRIDDAIEVLAAMVEKGCQPNETTYVLLTEGIGFAGWRSQAMELANTLVRMEAISKDTFKRLNKTFPLLDVYKEFALSDSDK</sequence>
<protein>
    <recommendedName>
        <fullName evidence="6">Pentatricopeptide repeat-containing protein</fullName>
    </recommendedName>
</protein>
<dbReference type="InterPro" id="IPR002885">
    <property type="entry name" value="PPR_rpt"/>
</dbReference>
<dbReference type="Pfam" id="PF13041">
    <property type="entry name" value="PPR_2"/>
    <property type="match status" value="1"/>
</dbReference>
<gene>
    <name evidence="4" type="ORF">V6N11_017154</name>
</gene>
<dbReference type="NCBIfam" id="TIGR00756">
    <property type="entry name" value="PPR"/>
    <property type="match status" value="2"/>
</dbReference>
<dbReference type="InterPro" id="IPR050872">
    <property type="entry name" value="PPR_P_subfamily"/>
</dbReference>
<dbReference type="Gene3D" id="1.25.40.10">
    <property type="entry name" value="Tetratricopeptide repeat domain"/>
    <property type="match status" value="1"/>
</dbReference>
<evidence type="ECO:0000256" key="2">
    <source>
        <dbReference type="ARBA" id="ARBA00022737"/>
    </source>
</evidence>
<dbReference type="PROSITE" id="PS51375">
    <property type="entry name" value="PPR"/>
    <property type="match status" value="2"/>
</dbReference>
<dbReference type="Proteomes" id="UP001396334">
    <property type="component" value="Unassembled WGS sequence"/>
</dbReference>
<evidence type="ECO:0000256" key="3">
    <source>
        <dbReference type="PROSITE-ProRule" id="PRU00708"/>
    </source>
</evidence>
<evidence type="ECO:0000313" key="5">
    <source>
        <dbReference type="Proteomes" id="UP001396334"/>
    </source>
</evidence>
<dbReference type="InterPro" id="IPR011990">
    <property type="entry name" value="TPR-like_helical_dom_sf"/>
</dbReference>
<comment type="caution">
    <text evidence="4">The sequence shown here is derived from an EMBL/GenBank/DDBJ whole genome shotgun (WGS) entry which is preliminary data.</text>
</comment>
<evidence type="ECO:0000313" key="4">
    <source>
        <dbReference type="EMBL" id="KAK9042074.1"/>
    </source>
</evidence>
<comment type="similarity">
    <text evidence="1">Belongs to the PPR family. P subfamily.</text>
</comment>
<dbReference type="EMBL" id="JBBPBN010000004">
    <property type="protein sequence ID" value="KAK9042074.1"/>
    <property type="molecule type" value="Genomic_DNA"/>
</dbReference>
<evidence type="ECO:0000256" key="1">
    <source>
        <dbReference type="ARBA" id="ARBA00007626"/>
    </source>
</evidence>
<name>A0ABR2TXH0_9ROSI</name>
<reference evidence="4 5" key="1">
    <citation type="journal article" date="2024" name="G3 (Bethesda)">
        <title>Genome assembly of Hibiscus sabdariffa L. provides insights into metabolisms of medicinal natural products.</title>
        <authorList>
            <person name="Kim T."/>
        </authorList>
    </citation>
    <scope>NUCLEOTIDE SEQUENCE [LARGE SCALE GENOMIC DNA]</scope>
    <source>
        <strain evidence="4">TK-2024</strain>
        <tissue evidence="4">Old leaves</tissue>
    </source>
</reference>
<evidence type="ECO:0008006" key="6">
    <source>
        <dbReference type="Google" id="ProtNLM"/>
    </source>
</evidence>
<dbReference type="PANTHER" id="PTHR46128:SF211">
    <property type="entry name" value="PENTACOTRIPEPTIDE-REPEAT REGION OF PRORP DOMAIN-CONTAINING PROTEIN"/>
    <property type="match status" value="1"/>
</dbReference>
<proteinExistence type="inferred from homology"/>
<accession>A0ABR2TXH0</accession>
<keyword evidence="2" id="KW-0677">Repeat</keyword>
<feature type="repeat" description="PPR" evidence="3">
    <location>
        <begin position="29"/>
        <end position="63"/>
    </location>
</feature>
<organism evidence="4 5">
    <name type="scientific">Hibiscus sabdariffa</name>
    <name type="common">roselle</name>
    <dbReference type="NCBI Taxonomy" id="183260"/>
    <lineage>
        <taxon>Eukaryota</taxon>
        <taxon>Viridiplantae</taxon>
        <taxon>Streptophyta</taxon>
        <taxon>Embryophyta</taxon>
        <taxon>Tracheophyta</taxon>
        <taxon>Spermatophyta</taxon>
        <taxon>Magnoliopsida</taxon>
        <taxon>eudicotyledons</taxon>
        <taxon>Gunneridae</taxon>
        <taxon>Pentapetalae</taxon>
        <taxon>rosids</taxon>
        <taxon>malvids</taxon>
        <taxon>Malvales</taxon>
        <taxon>Malvaceae</taxon>
        <taxon>Malvoideae</taxon>
        <taxon>Hibiscus</taxon>
    </lineage>
</organism>
<dbReference type="PANTHER" id="PTHR46128">
    <property type="entry name" value="MITOCHONDRIAL GROUP I INTRON SPLICING FACTOR CCM1"/>
    <property type="match status" value="1"/>
</dbReference>
<keyword evidence="5" id="KW-1185">Reference proteome</keyword>